<gene>
    <name evidence="3" type="ORF">SAMN06264849_10911</name>
</gene>
<dbReference type="AlphaFoldDB" id="A0A521EFA6"/>
<dbReference type="Proteomes" id="UP000315636">
    <property type="component" value="Unassembled WGS sequence"/>
</dbReference>
<feature type="compositionally biased region" description="Low complexity" evidence="1">
    <location>
        <begin position="192"/>
        <end position="209"/>
    </location>
</feature>
<dbReference type="SMART" id="SM00220">
    <property type="entry name" value="S_TKc"/>
    <property type="match status" value="1"/>
</dbReference>
<dbReference type="Pfam" id="PF00069">
    <property type="entry name" value="Pkinase"/>
    <property type="match status" value="1"/>
</dbReference>
<dbReference type="OrthoDB" id="529320at2"/>
<keyword evidence="3" id="KW-0418">Kinase</keyword>
<reference evidence="3 4" key="1">
    <citation type="submission" date="2017-05" db="EMBL/GenBank/DDBJ databases">
        <authorList>
            <person name="Varghese N."/>
            <person name="Submissions S."/>
        </authorList>
    </citation>
    <scope>NUCLEOTIDE SEQUENCE [LARGE SCALE GENOMIC DNA]</scope>
    <source>
        <strain evidence="3 4">DSM 45474</strain>
    </source>
</reference>
<sequence length="227" mass="27072">MEPFHSVPQEAIDHISSMIASGQIQDHYPLLGEGLSGKVYEFERFAVKVFKEDSSERQDHWILNQLQSHPSFPTLYHYEDQFMVMDKVNGFTMAQVMKSGENVRDSYYTQIEDCVEHCYRQGIIAKDLHLNNIMIDQNNHIKIVDVGRFHSTDQKKVFHDRLTEDLEDLKYCLFSYSSSKRRKRRRHRRYKSSSSYSRSYSYSSRSYSSSRRKYRKTYKKIRKLFST</sequence>
<dbReference type="Gene3D" id="1.10.510.10">
    <property type="entry name" value="Transferase(Phosphotransferase) domain 1"/>
    <property type="match status" value="1"/>
</dbReference>
<evidence type="ECO:0000256" key="1">
    <source>
        <dbReference type="SAM" id="MobiDB-lite"/>
    </source>
</evidence>
<dbReference type="GO" id="GO:0004672">
    <property type="term" value="F:protein kinase activity"/>
    <property type="evidence" value="ECO:0007669"/>
    <property type="project" value="InterPro"/>
</dbReference>
<keyword evidence="4" id="KW-1185">Reference proteome</keyword>
<feature type="region of interest" description="Disordered" evidence="1">
    <location>
        <begin position="183"/>
        <end position="214"/>
    </location>
</feature>
<dbReference type="GO" id="GO:0005524">
    <property type="term" value="F:ATP binding"/>
    <property type="evidence" value="ECO:0007669"/>
    <property type="project" value="InterPro"/>
</dbReference>
<dbReference type="InterPro" id="IPR011009">
    <property type="entry name" value="Kinase-like_dom_sf"/>
</dbReference>
<name>A0A521EFA6_9BACL</name>
<accession>A0A521EFA6</accession>
<keyword evidence="3" id="KW-0808">Transferase</keyword>
<evidence type="ECO:0000259" key="2">
    <source>
        <dbReference type="PROSITE" id="PS50011"/>
    </source>
</evidence>
<dbReference type="RefSeq" id="WP_142506162.1">
    <property type="nucleotide sequence ID" value="NZ_FXTI01000009.1"/>
</dbReference>
<evidence type="ECO:0000313" key="3">
    <source>
        <dbReference type="EMBL" id="SMO82578.1"/>
    </source>
</evidence>
<dbReference type="InterPro" id="IPR000719">
    <property type="entry name" value="Prot_kinase_dom"/>
</dbReference>
<feature type="domain" description="Protein kinase" evidence="2">
    <location>
        <begin position="25"/>
        <end position="227"/>
    </location>
</feature>
<organism evidence="3 4">
    <name type="scientific">Melghirimyces algeriensis</name>
    <dbReference type="NCBI Taxonomy" id="910412"/>
    <lineage>
        <taxon>Bacteria</taxon>
        <taxon>Bacillati</taxon>
        <taxon>Bacillota</taxon>
        <taxon>Bacilli</taxon>
        <taxon>Bacillales</taxon>
        <taxon>Thermoactinomycetaceae</taxon>
        <taxon>Melghirimyces</taxon>
    </lineage>
</organism>
<proteinExistence type="predicted"/>
<protein>
    <submittedName>
        <fullName evidence="3">Protein kinase domain-containing protein</fullName>
    </submittedName>
</protein>
<dbReference type="EMBL" id="FXTI01000009">
    <property type="protein sequence ID" value="SMO82578.1"/>
    <property type="molecule type" value="Genomic_DNA"/>
</dbReference>
<evidence type="ECO:0000313" key="4">
    <source>
        <dbReference type="Proteomes" id="UP000315636"/>
    </source>
</evidence>
<dbReference type="SUPFAM" id="SSF56112">
    <property type="entry name" value="Protein kinase-like (PK-like)"/>
    <property type="match status" value="1"/>
</dbReference>
<dbReference type="PROSITE" id="PS50011">
    <property type="entry name" value="PROTEIN_KINASE_DOM"/>
    <property type="match status" value="1"/>
</dbReference>